<protein>
    <submittedName>
        <fullName evidence="2">Putative nuclear receptor-binding factor 2-like isoform x1 rhodnius neglectus</fullName>
    </submittedName>
</protein>
<name>A0A4P6DBK1_RHOPR</name>
<proteinExistence type="predicted"/>
<dbReference type="InterPro" id="IPR033393">
    <property type="entry name" value="NRBF2_MIT"/>
</dbReference>
<dbReference type="SUPFAM" id="SSF140361">
    <property type="entry name" value="MIT domain-like"/>
    <property type="match status" value="1"/>
</dbReference>
<reference evidence="2" key="1">
    <citation type="submission" date="2019-04" db="EMBL/GenBank/DDBJ databases">
        <title>Analysis of the testis transcriptome of the Chagas disease vector Rhodnius prolixus.</title>
        <authorList>
            <person name="Cesar J."/>
            <person name="Ribeiro J.M."/>
            <person name="Pereira M.H."/>
            <person name="Araujo R.N."/>
            <person name="Gontijo N.F."/>
            <person name="Pessoa G."/>
            <person name="Sant'Anna M.V."/>
            <person name="Sorgine M.H."/>
            <person name="Majerowicz D."/>
            <person name="Carvalho A.B."/>
            <person name="Braz G."/>
            <person name="Mesquita R."/>
            <person name="Lagerblad P.O."/>
            <person name="Koerich L.B."/>
        </authorList>
    </citation>
    <scope>NUCLEOTIDE SEQUENCE</scope>
</reference>
<dbReference type="RefSeq" id="XP_073998064.1">
    <property type="nucleotide sequence ID" value="XM_074141963.1"/>
</dbReference>
<dbReference type="GeneID" id="141461174"/>
<organism evidence="2">
    <name type="scientific">Rhodnius prolixus</name>
    <name type="common">Triatomid bug</name>
    <dbReference type="NCBI Taxonomy" id="13249"/>
    <lineage>
        <taxon>Eukaryota</taxon>
        <taxon>Metazoa</taxon>
        <taxon>Ecdysozoa</taxon>
        <taxon>Arthropoda</taxon>
        <taxon>Hexapoda</taxon>
        <taxon>Insecta</taxon>
        <taxon>Pterygota</taxon>
        <taxon>Neoptera</taxon>
        <taxon>Paraneoptera</taxon>
        <taxon>Hemiptera</taxon>
        <taxon>Heteroptera</taxon>
        <taxon>Panheteroptera</taxon>
        <taxon>Cimicomorpha</taxon>
        <taxon>Reduviidae</taxon>
        <taxon>Triatominae</taxon>
        <taxon>Rhodnius</taxon>
    </lineage>
</organism>
<dbReference type="PANTHER" id="PTHR14964">
    <property type="entry name" value="NUCLEAR RECEPTOR BINDING FACTOR 2"/>
    <property type="match status" value="1"/>
</dbReference>
<dbReference type="InterPro" id="IPR039679">
    <property type="entry name" value="NRBF2"/>
</dbReference>
<dbReference type="GO" id="GO:0006914">
    <property type="term" value="P:autophagy"/>
    <property type="evidence" value="ECO:0007669"/>
    <property type="project" value="InterPro"/>
</dbReference>
<dbReference type="VEuPathDB" id="VectorBase:RPRC008711"/>
<dbReference type="Gene3D" id="1.20.58.80">
    <property type="entry name" value="Phosphotransferase system, lactose/cellobiose-type IIA subunit"/>
    <property type="match status" value="1"/>
</dbReference>
<feature type="domain" description="Nuclear receptor-binding factor 2 MIT" evidence="1">
    <location>
        <begin position="5"/>
        <end position="73"/>
    </location>
</feature>
<accession>A0A4P6DBK1</accession>
<evidence type="ECO:0000313" key="2">
    <source>
        <dbReference type="EMBL" id="MOY45840.1"/>
    </source>
</evidence>
<dbReference type="Pfam" id="PF17169">
    <property type="entry name" value="NRBF2_MIT"/>
    <property type="match status" value="1"/>
</dbReference>
<dbReference type="AlphaFoldDB" id="A0A4P6DBK1"/>
<sequence>MDNTSPLYLAHQNGRIADNHLKLRKYDEAVECHQKASELLAQAMTLTKYTKALESLQLQHDYHVKQTDIIKARKLQFEIRQQLIELRKKKKMEKRNSSAAVQKDQDLQWAILRTMEEADSLLGMLGRRGVVGEDSRDGWQVENSPSSSDYVKHPKSEATVMEELRTVNTQLRGLVTELLSQLEVQHLKSLAPYIYFYFSRNNSMTGALFIKISLLKLLMSQ</sequence>
<dbReference type="EMBL" id="GHKJ01000810">
    <property type="protein sequence ID" value="MOY45840.1"/>
    <property type="molecule type" value="Transcribed_RNA"/>
</dbReference>
<dbReference type="PANTHER" id="PTHR14964:SF2">
    <property type="entry name" value="NUCLEAR RECEPTOR-BINDING FACTOR 2"/>
    <property type="match status" value="1"/>
</dbReference>
<keyword evidence="2" id="KW-0675">Receptor</keyword>
<evidence type="ECO:0000259" key="1">
    <source>
        <dbReference type="Pfam" id="PF17169"/>
    </source>
</evidence>